<evidence type="ECO:0000256" key="4">
    <source>
        <dbReference type="ARBA" id="ARBA00022723"/>
    </source>
</evidence>
<dbReference type="EC" id="2.3.2.31" evidence="2"/>
<evidence type="ECO:0000256" key="6">
    <source>
        <dbReference type="ARBA" id="ARBA00022771"/>
    </source>
</evidence>
<dbReference type="Pfam" id="PF01485">
    <property type="entry name" value="IBR"/>
    <property type="match status" value="1"/>
</dbReference>
<evidence type="ECO:0000256" key="5">
    <source>
        <dbReference type="ARBA" id="ARBA00022737"/>
    </source>
</evidence>
<evidence type="ECO:0000256" key="10">
    <source>
        <dbReference type="SAM" id="MobiDB-lite"/>
    </source>
</evidence>
<feature type="coiled-coil region" evidence="9">
    <location>
        <begin position="830"/>
        <end position="857"/>
    </location>
</feature>
<dbReference type="GO" id="GO:0061630">
    <property type="term" value="F:ubiquitin protein ligase activity"/>
    <property type="evidence" value="ECO:0007669"/>
    <property type="project" value="UniProtKB-EC"/>
</dbReference>
<dbReference type="InParanoid" id="A0A2N3N644"/>
<feature type="coiled-coil region" evidence="9">
    <location>
        <begin position="601"/>
        <end position="671"/>
    </location>
</feature>
<evidence type="ECO:0000313" key="12">
    <source>
        <dbReference type="EMBL" id="PKS07896.1"/>
    </source>
</evidence>
<feature type="domain" description="RING-type" evidence="11">
    <location>
        <begin position="407"/>
        <end position="603"/>
    </location>
</feature>
<evidence type="ECO:0000256" key="1">
    <source>
        <dbReference type="ARBA" id="ARBA00001798"/>
    </source>
</evidence>
<feature type="coiled-coil region" evidence="9">
    <location>
        <begin position="178"/>
        <end position="214"/>
    </location>
</feature>
<keyword evidence="5" id="KW-0677">Repeat</keyword>
<dbReference type="STRING" id="41688.A0A2N3N644"/>
<comment type="caution">
    <text evidence="12">The sequence shown here is derived from an EMBL/GenBank/DDBJ whole genome shotgun (WGS) entry which is preliminary data.</text>
</comment>
<dbReference type="PANTHER" id="PTHR11685">
    <property type="entry name" value="RBR FAMILY RING FINGER AND IBR DOMAIN-CONTAINING"/>
    <property type="match status" value="1"/>
</dbReference>
<organism evidence="12 13">
    <name type="scientific">Lomentospora prolificans</name>
    <dbReference type="NCBI Taxonomy" id="41688"/>
    <lineage>
        <taxon>Eukaryota</taxon>
        <taxon>Fungi</taxon>
        <taxon>Dikarya</taxon>
        <taxon>Ascomycota</taxon>
        <taxon>Pezizomycotina</taxon>
        <taxon>Sordariomycetes</taxon>
        <taxon>Hypocreomycetidae</taxon>
        <taxon>Microascales</taxon>
        <taxon>Microascaceae</taxon>
        <taxon>Lomentospora</taxon>
    </lineage>
</organism>
<keyword evidence="13" id="KW-1185">Reference proteome</keyword>
<dbReference type="SUPFAM" id="SSF57850">
    <property type="entry name" value="RING/U-box"/>
    <property type="match status" value="1"/>
</dbReference>
<reference evidence="12 13" key="1">
    <citation type="journal article" date="2017" name="G3 (Bethesda)">
        <title>First Draft Genome Sequence of the Pathogenic Fungus Lomentospora prolificans (Formerly Scedosporium prolificans).</title>
        <authorList>
            <person name="Luo R."/>
            <person name="Zimin A."/>
            <person name="Workman R."/>
            <person name="Fan Y."/>
            <person name="Pertea G."/>
            <person name="Grossman N."/>
            <person name="Wear M.P."/>
            <person name="Jia B."/>
            <person name="Miller H."/>
            <person name="Casadevall A."/>
            <person name="Timp W."/>
            <person name="Zhang S.X."/>
            <person name="Salzberg S.L."/>
        </authorList>
    </citation>
    <scope>NUCLEOTIDE SEQUENCE [LARGE SCALE GENOMIC DNA]</scope>
    <source>
        <strain evidence="12 13">JHH-5317</strain>
    </source>
</reference>
<dbReference type="CDD" id="cd22584">
    <property type="entry name" value="Rcat_RBR_unk"/>
    <property type="match status" value="1"/>
</dbReference>
<dbReference type="AlphaFoldDB" id="A0A2N3N644"/>
<feature type="region of interest" description="Disordered" evidence="10">
    <location>
        <begin position="1"/>
        <end position="149"/>
    </location>
</feature>
<keyword evidence="9" id="KW-0175">Coiled coil</keyword>
<dbReference type="InterPro" id="IPR044066">
    <property type="entry name" value="TRIAD_supradom"/>
</dbReference>
<evidence type="ECO:0000256" key="9">
    <source>
        <dbReference type="SAM" id="Coils"/>
    </source>
</evidence>
<feature type="compositionally biased region" description="Basic and acidic residues" evidence="10">
    <location>
        <begin position="122"/>
        <end position="142"/>
    </location>
</feature>
<name>A0A2N3N644_9PEZI</name>
<sequence>MEIPDKPSSPRTERSQVNLGGTIFYLTTPPESTAGSSRQTQPYRLPPLDDWPLPPLPMPPEMQHIEPERPPSPTRMPPPVPTSPSATDHPQVGPGETPIIRTSDKHEGEEVAVTPAQDDSEGAEHTSDKGKGKAVKEVSKDVEEQDEDAWMRYPPPKCLWQAPHVTSEMILNLVNVSIENVRNRAAEAERVRQEQEGERQKRTEEEAIEAAKQKQSEGALNGKHGEYYLPIIIAQPQPLKQSFEAEKGEDMDFSRSNSEMIATNRRLSNGHKRHKYNLSRILNRVGVNERGESSAMGAMRSSKRKSGQEDRDARSIMTVKSTTDTRLRQLGAIATLLQKKRSVTGRSGPSTSFIVHSVSGPGSNYPKLENLSKGKGKAAHQAEETVEAKAESATETKTGDAAEESPDTVECISCFEDYRPNEMIKAPCHSYCRDCFTRLISTALQNEQQWPPKCCLNEIPFQTIYQYIQSDLRTTFETRALEWKTPVGERIYCSTPECAVWIPPNQVNGGTSTARCPAGHETCSFCRGPAHAGADCPQDWDLQRTNELAEEEGWKRCAQCHALVEHREACQHMTCRCGYQFCYVCVRQWRTCSCTVQQLNALKAEAARRREERLAREAEEQTELQDALRQIEQLELEEALEAIQQSMERERQEADRRKEEILELLHREEKRKRSVRAKFRNLRHILCDLHDSQRDLLDFEAAQDLEIFSAQREAVLSKTLENEKAELEDLRALGSARLADLEVSLTKEYAARVALERTVEEEYHARLISFYSQWKKEAGSAGEETDSEIDKAMRVLRMRLDAQHSVWKTWRDDELERVRFAIDEERGLREELLATRRRRKEEELRQQEKELGNKAKAGPKWYEAVALERTRLLNEMEMDEIEAQRERFEGYDELEVVMVKEAQESAANNNGPQAEAGGSEDFDIWVDAIEG</sequence>
<dbReference type="InterPro" id="IPR002867">
    <property type="entry name" value="IBR_dom"/>
</dbReference>
<keyword evidence="6" id="KW-0863">Zinc-finger</keyword>
<evidence type="ECO:0000256" key="3">
    <source>
        <dbReference type="ARBA" id="ARBA00022679"/>
    </source>
</evidence>
<feature type="compositionally biased region" description="Pro residues" evidence="10">
    <location>
        <begin position="70"/>
        <end position="82"/>
    </location>
</feature>
<dbReference type="Gene3D" id="3.30.40.10">
    <property type="entry name" value="Zinc/RING finger domain, C3HC4 (zinc finger)"/>
    <property type="match status" value="1"/>
</dbReference>
<dbReference type="Gene3D" id="1.20.120.1750">
    <property type="match status" value="1"/>
</dbReference>
<keyword evidence="8" id="KW-0862">Zinc</keyword>
<keyword evidence="4" id="KW-0479">Metal-binding</keyword>
<feature type="region of interest" description="Disordered" evidence="10">
    <location>
        <begin position="364"/>
        <end position="402"/>
    </location>
</feature>
<feature type="region of interest" description="Disordered" evidence="10">
    <location>
        <begin position="902"/>
        <end position="922"/>
    </location>
</feature>
<feature type="compositionally biased region" description="Basic and acidic residues" evidence="10">
    <location>
        <begin position="380"/>
        <end position="400"/>
    </location>
</feature>
<keyword evidence="7" id="KW-0833">Ubl conjugation pathway</keyword>
<comment type="catalytic activity">
    <reaction evidence="1">
        <text>[E2 ubiquitin-conjugating enzyme]-S-ubiquitinyl-L-cysteine + [acceptor protein]-L-lysine = [E2 ubiquitin-conjugating enzyme]-L-cysteine + [acceptor protein]-N(6)-ubiquitinyl-L-lysine.</text>
        <dbReference type="EC" id="2.3.2.31"/>
    </reaction>
</comment>
<dbReference type="VEuPathDB" id="FungiDB:jhhlp_006504"/>
<accession>A0A2N3N644</accession>
<evidence type="ECO:0000313" key="13">
    <source>
        <dbReference type="Proteomes" id="UP000233524"/>
    </source>
</evidence>
<dbReference type="InterPro" id="IPR013083">
    <property type="entry name" value="Znf_RING/FYVE/PHD"/>
</dbReference>
<dbReference type="GO" id="GO:0016567">
    <property type="term" value="P:protein ubiquitination"/>
    <property type="evidence" value="ECO:0007669"/>
    <property type="project" value="InterPro"/>
</dbReference>
<dbReference type="Proteomes" id="UP000233524">
    <property type="component" value="Unassembled WGS sequence"/>
</dbReference>
<evidence type="ECO:0000256" key="2">
    <source>
        <dbReference type="ARBA" id="ARBA00012251"/>
    </source>
</evidence>
<evidence type="ECO:0000256" key="8">
    <source>
        <dbReference type="ARBA" id="ARBA00022833"/>
    </source>
</evidence>
<dbReference type="PROSITE" id="PS51873">
    <property type="entry name" value="TRIAD"/>
    <property type="match status" value="1"/>
</dbReference>
<proteinExistence type="predicted"/>
<evidence type="ECO:0000256" key="7">
    <source>
        <dbReference type="ARBA" id="ARBA00022786"/>
    </source>
</evidence>
<dbReference type="OrthoDB" id="9977870at2759"/>
<feature type="region of interest" description="Disordered" evidence="10">
    <location>
        <begin position="288"/>
        <end position="315"/>
    </location>
</feature>
<dbReference type="EMBL" id="NLAX01000701">
    <property type="protein sequence ID" value="PKS07896.1"/>
    <property type="molecule type" value="Genomic_DNA"/>
</dbReference>
<dbReference type="Pfam" id="PF26200">
    <property type="entry name" value="Rcat_RNF216"/>
    <property type="match status" value="1"/>
</dbReference>
<keyword evidence="3" id="KW-0808">Transferase</keyword>
<protein>
    <recommendedName>
        <fullName evidence="2">RBR-type E3 ubiquitin transferase</fullName>
        <ecNumber evidence="2">2.3.2.31</ecNumber>
    </recommendedName>
</protein>
<dbReference type="GO" id="GO:0008270">
    <property type="term" value="F:zinc ion binding"/>
    <property type="evidence" value="ECO:0007669"/>
    <property type="project" value="UniProtKB-KW"/>
</dbReference>
<dbReference type="InterPro" id="IPR031127">
    <property type="entry name" value="E3_UB_ligase_RBR"/>
</dbReference>
<feature type="compositionally biased region" description="Polar residues" evidence="10">
    <location>
        <begin position="29"/>
        <end position="42"/>
    </location>
</feature>
<gene>
    <name evidence="12" type="ORF">jhhlp_006504</name>
</gene>
<dbReference type="CDD" id="cd20335">
    <property type="entry name" value="BRcat_RBR"/>
    <property type="match status" value="1"/>
</dbReference>
<evidence type="ECO:0000259" key="11">
    <source>
        <dbReference type="PROSITE" id="PS51873"/>
    </source>
</evidence>